<name>A0A369BN18_9GAMM</name>
<feature type="transmembrane region" description="Helical" evidence="1">
    <location>
        <begin position="384"/>
        <end position="405"/>
    </location>
</feature>
<keyword evidence="4" id="KW-1185">Reference proteome</keyword>
<proteinExistence type="predicted"/>
<dbReference type="EMBL" id="QPJY01000019">
    <property type="protein sequence ID" value="RCX21996.1"/>
    <property type="molecule type" value="Genomic_DNA"/>
</dbReference>
<feature type="domain" description="PKD" evidence="2">
    <location>
        <begin position="266"/>
        <end position="320"/>
    </location>
</feature>
<keyword evidence="1" id="KW-0812">Transmembrane</keyword>
<keyword evidence="1" id="KW-1133">Transmembrane helix</keyword>
<dbReference type="Proteomes" id="UP000252707">
    <property type="component" value="Unassembled WGS sequence"/>
</dbReference>
<evidence type="ECO:0000256" key="1">
    <source>
        <dbReference type="SAM" id="Phobius"/>
    </source>
</evidence>
<feature type="transmembrane region" description="Helical" evidence="1">
    <location>
        <begin position="412"/>
        <end position="433"/>
    </location>
</feature>
<keyword evidence="1" id="KW-0472">Membrane</keyword>
<dbReference type="InterPro" id="IPR035986">
    <property type="entry name" value="PKD_dom_sf"/>
</dbReference>
<evidence type="ECO:0000313" key="3">
    <source>
        <dbReference type="EMBL" id="RCX21996.1"/>
    </source>
</evidence>
<reference evidence="3 4" key="1">
    <citation type="submission" date="2018-07" db="EMBL/GenBank/DDBJ databases">
        <title>Genomic Encyclopedia of Type Strains, Phase IV (KMG-IV): sequencing the most valuable type-strain genomes for metagenomic binning, comparative biology and taxonomic classification.</title>
        <authorList>
            <person name="Goeker M."/>
        </authorList>
    </citation>
    <scope>NUCLEOTIDE SEQUENCE [LARGE SCALE GENOMIC DNA]</scope>
    <source>
        <strain evidence="3 4">DSM 26407</strain>
    </source>
</reference>
<dbReference type="PROSITE" id="PS50093">
    <property type="entry name" value="PKD"/>
    <property type="match status" value="1"/>
</dbReference>
<feature type="transmembrane region" description="Helical" evidence="1">
    <location>
        <begin position="439"/>
        <end position="457"/>
    </location>
</feature>
<dbReference type="AlphaFoldDB" id="A0A369BN18"/>
<gene>
    <name evidence="3" type="ORF">DFQ59_11913</name>
</gene>
<feature type="transmembrane region" description="Helical" evidence="1">
    <location>
        <begin position="358"/>
        <end position="378"/>
    </location>
</feature>
<dbReference type="SUPFAM" id="SSF49299">
    <property type="entry name" value="PKD domain"/>
    <property type="match status" value="1"/>
</dbReference>
<evidence type="ECO:0000313" key="4">
    <source>
        <dbReference type="Proteomes" id="UP000252707"/>
    </source>
</evidence>
<sequence length="481" mass="50383">MPCQYFEITDVFGNEPDAEGQPRSVTVKGVALIGCDQVEQVSVWLGVPAGGRTAAVEAAFELNGSGERTPNWIAVLHDLSDPGDPDEKGLVKCRKSALEACAELTLDGDVLQEDRKLYDFLFCCPWTVLLEVVRPDGTVVGGGGPVYADLEPGSYVVRVVSPAEAPDAPALAYAWYVDDHLRAGEEESQFYYRLEEGSHAIRVQVGQAGCDPVPGTVTLAAAAPLACPETVRIIERSISAACTDGRREVTLEGVLTGAGAGMRAAWEFGDGGPLGVMAIGAGDIDAGGVATLRVVHGYAAPGDYPVELYLLDADGNRAGACPDAGHELRLKPCEPSGGGGGGGDQGGGGEGGDEGGGCWLALLFMALGLFAVFTFLVYSPCVPYLLIGSLVGLVVLVVAVIFAAITCDRCRIFRALAWAIWWAIFLGGLPGLLGCPPGAVPVITVLAVLQAVVIAAINHIEGCKVPVPWEFPFCRRVNRRF</sequence>
<organism evidence="3 4">
    <name type="scientific">Thioalbus denitrificans</name>
    <dbReference type="NCBI Taxonomy" id="547122"/>
    <lineage>
        <taxon>Bacteria</taxon>
        <taxon>Pseudomonadati</taxon>
        <taxon>Pseudomonadota</taxon>
        <taxon>Gammaproteobacteria</taxon>
        <taxon>Chromatiales</taxon>
        <taxon>Ectothiorhodospiraceae</taxon>
        <taxon>Thioalbus</taxon>
    </lineage>
</organism>
<protein>
    <recommendedName>
        <fullName evidence="2">PKD domain-containing protein</fullName>
    </recommendedName>
</protein>
<dbReference type="InterPro" id="IPR000601">
    <property type="entry name" value="PKD_dom"/>
</dbReference>
<evidence type="ECO:0000259" key="2">
    <source>
        <dbReference type="PROSITE" id="PS50093"/>
    </source>
</evidence>
<comment type="caution">
    <text evidence="3">The sequence shown here is derived from an EMBL/GenBank/DDBJ whole genome shotgun (WGS) entry which is preliminary data.</text>
</comment>
<dbReference type="RefSeq" id="WP_114281343.1">
    <property type="nucleotide sequence ID" value="NZ_QPJY01000019.1"/>
</dbReference>
<accession>A0A369BN18</accession>